<feature type="chain" id="PRO_5046237598" evidence="2">
    <location>
        <begin position="25"/>
        <end position="237"/>
    </location>
</feature>
<dbReference type="SUPFAM" id="SSF57884">
    <property type="entry name" value="Ada DNA repair protein, N-terminal domain (N-Ada 10)"/>
    <property type="match status" value="1"/>
</dbReference>
<feature type="domain" description="Copper amine oxidase-like N-terminal" evidence="4">
    <location>
        <begin position="32"/>
        <end position="138"/>
    </location>
</feature>
<evidence type="ECO:0000313" key="5">
    <source>
        <dbReference type="EMBL" id="MEF3317957.1"/>
    </source>
</evidence>
<dbReference type="Pfam" id="PF07833">
    <property type="entry name" value="Cu_amine_oxidN1"/>
    <property type="match status" value="1"/>
</dbReference>
<dbReference type="Gene3D" id="3.30.457.10">
    <property type="entry name" value="Copper amine oxidase-like, N-terminal domain"/>
    <property type="match status" value="1"/>
</dbReference>
<reference evidence="5 6" key="1">
    <citation type="submission" date="2022-11" db="EMBL/GenBank/DDBJ databases">
        <title>The First Case of Preauricular Fistular Abscess Caused by Peptoniphilus grossensis.</title>
        <authorList>
            <person name="Byun J.-H."/>
        </authorList>
    </citation>
    <scope>NUCLEOTIDE SEQUENCE [LARGE SCALE GENOMIC DNA]</scope>
    <source>
        <strain evidence="5 6">GYB008</strain>
    </source>
</reference>
<dbReference type="Pfam" id="PF02805">
    <property type="entry name" value="Ada_Zn_binding"/>
    <property type="match status" value="1"/>
</dbReference>
<evidence type="ECO:0000256" key="1">
    <source>
        <dbReference type="ARBA" id="ARBA00023159"/>
    </source>
</evidence>
<dbReference type="InterPro" id="IPR035451">
    <property type="entry name" value="Ada-like_dom_sf"/>
</dbReference>
<feature type="domain" description="Ada DNA repair metal-binding" evidence="3">
    <location>
        <begin position="195"/>
        <end position="236"/>
    </location>
</feature>
<comment type="caution">
    <text evidence="5">The sequence shown here is derived from an EMBL/GenBank/DDBJ whole genome shotgun (WGS) entry which is preliminary data.</text>
</comment>
<evidence type="ECO:0000259" key="4">
    <source>
        <dbReference type="Pfam" id="PF07833"/>
    </source>
</evidence>
<proteinExistence type="predicted"/>
<dbReference type="Gene3D" id="3.40.10.10">
    <property type="entry name" value="DNA Methylphosphotriester Repair Domain"/>
    <property type="match status" value="1"/>
</dbReference>
<dbReference type="RefSeq" id="WP_332087126.1">
    <property type="nucleotide sequence ID" value="NZ_JARBCY010000031.1"/>
</dbReference>
<accession>A0ABU7XAJ1</accession>
<keyword evidence="2" id="KW-0732">Signal</keyword>
<evidence type="ECO:0000259" key="3">
    <source>
        <dbReference type="Pfam" id="PF02805"/>
    </source>
</evidence>
<dbReference type="InterPro" id="IPR004026">
    <property type="entry name" value="Ada_DNA_repair_Zn-bd"/>
</dbReference>
<keyword evidence="6" id="KW-1185">Reference proteome</keyword>
<organism evidence="5 6">
    <name type="scientific">Peptoniphilus grossensis</name>
    <dbReference type="NCBI Taxonomy" id="1465756"/>
    <lineage>
        <taxon>Bacteria</taxon>
        <taxon>Bacillati</taxon>
        <taxon>Bacillota</taxon>
        <taxon>Tissierellia</taxon>
        <taxon>Tissierellales</taxon>
        <taxon>Peptoniphilaceae</taxon>
        <taxon>Peptoniphilus</taxon>
    </lineage>
</organism>
<evidence type="ECO:0000256" key="2">
    <source>
        <dbReference type="SAM" id="SignalP"/>
    </source>
</evidence>
<sequence>MKKTKKLFLVALLLFAFIPFNLFANSEVKLWINGSYVTTDVAPVIENGRTLVPIRVISENLGLEVDWDKDLKQITVSQADDPFIFVIGQNFYTKDEIKQDLDVAPKIINDRTFVPIRVIAEAFNQEVNWDNVARTVAIGSGYEAQQAPAPLSTDKQAEVKEVKEVNTTNTLVANPNGTNNYQNYTPDTSQGKIKGNRKSKIYHVPGGRDYNKVSQKNVVFFDTEQEAQAAGYRRAKN</sequence>
<dbReference type="InterPro" id="IPR036582">
    <property type="entry name" value="Mao_N_sf"/>
</dbReference>
<dbReference type="InterPro" id="IPR012854">
    <property type="entry name" value="Cu_amine_oxidase-like_N"/>
</dbReference>
<keyword evidence="1" id="KW-0010">Activator</keyword>
<gene>
    <name evidence="5" type="ORF">PV361_04485</name>
</gene>
<name>A0ABU7XAJ1_9FIRM</name>
<dbReference type="Proteomes" id="UP001328425">
    <property type="component" value="Unassembled WGS sequence"/>
</dbReference>
<evidence type="ECO:0000313" key="6">
    <source>
        <dbReference type="Proteomes" id="UP001328425"/>
    </source>
</evidence>
<dbReference type="SUPFAM" id="SSF55383">
    <property type="entry name" value="Copper amine oxidase, domain N"/>
    <property type="match status" value="1"/>
</dbReference>
<dbReference type="EMBL" id="JARBCY010000031">
    <property type="protein sequence ID" value="MEF3317957.1"/>
    <property type="molecule type" value="Genomic_DNA"/>
</dbReference>
<feature type="signal peptide" evidence="2">
    <location>
        <begin position="1"/>
        <end position="24"/>
    </location>
</feature>
<protein>
    <submittedName>
        <fullName evidence="5">Stalk domain-containing protein</fullName>
    </submittedName>
</protein>